<dbReference type="Pfam" id="PF02826">
    <property type="entry name" value="2-Hacid_dh_C"/>
    <property type="match status" value="1"/>
</dbReference>
<evidence type="ECO:0000256" key="1">
    <source>
        <dbReference type="ARBA" id="ARBA00005854"/>
    </source>
</evidence>
<dbReference type="PANTHER" id="PTHR43761:SF1">
    <property type="entry name" value="D-ISOMER SPECIFIC 2-HYDROXYACID DEHYDROGENASE CATALYTIC DOMAIN-CONTAINING PROTEIN-RELATED"/>
    <property type="match status" value="1"/>
</dbReference>
<comment type="similarity">
    <text evidence="1 4">Belongs to the D-isomer specific 2-hydroxyacid dehydrogenase family.</text>
</comment>
<keyword evidence="3" id="KW-0520">NAD</keyword>
<protein>
    <submittedName>
        <fullName evidence="7">D-2-hydroxyacid dehydrogenase</fullName>
    </submittedName>
</protein>
<dbReference type="InterPro" id="IPR006140">
    <property type="entry name" value="D-isomer_DH_NAD-bd"/>
</dbReference>
<feature type="domain" description="D-isomer specific 2-hydroxyacid dehydrogenase NAD-binding" evidence="6">
    <location>
        <begin position="110"/>
        <end position="289"/>
    </location>
</feature>
<name>A0AAE4L240_9ENTE</name>
<dbReference type="Proteomes" id="UP001180842">
    <property type="component" value="Unassembled WGS sequence"/>
</dbReference>
<reference evidence="7" key="1">
    <citation type="submission" date="2023-03" db="EMBL/GenBank/DDBJ databases">
        <authorList>
            <person name="Shen W."/>
            <person name="Cai J."/>
        </authorList>
    </citation>
    <scope>NUCLEOTIDE SEQUENCE</scope>
    <source>
        <strain evidence="7">P69-2</strain>
    </source>
</reference>
<dbReference type="Pfam" id="PF00389">
    <property type="entry name" value="2-Hacid_dh"/>
    <property type="match status" value="1"/>
</dbReference>
<dbReference type="CDD" id="cd12162">
    <property type="entry name" value="2-Hacid_dh_4"/>
    <property type="match status" value="1"/>
</dbReference>
<dbReference type="GO" id="GO:0051287">
    <property type="term" value="F:NAD binding"/>
    <property type="evidence" value="ECO:0007669"/>
    <property type="project" value="InterPro"/>
</dbReference>
<dbReference type="PROSITE" id="PS00671">
    <property type="entry name" value="D_2_HYDROXYACID_DH_3"/>
    <property type="match status" value="1"/>
</dbReference>
<dbReference type="PROSITE" id="PS00670">
    <property type="entry name" value="D_2_HYDROXYACID_DH_2"/>
    <property type="match status" value="1"/>
</dbReference>
<proteinExistence type="inferred from homology"/>
<evidence type="ECO:0000313" key="8">
    <source>
        <dbReference type="Proteomes" id="UP001180842"/>
    </source>
</evidence>
<dbReference type="InterPro" id="IPR029753">
    <property type="entry name" value="D-isomer_DH_CS"/>
</dbReference>
<dbReference type="InterPro" id="IPR050418">
    <property type="entry name" value="D-iso_2-hydroxyacid_DH_PdxB"/>
</dbReference>
<organism evidence="7 8">
    <name type="scientific">Enterococcus pseudoavium</name>
    <dbReference type="NCBI Taxonomy" id="44007"/>
    <lineage>
        <taxon>Bacteria</taxon>
        <taxon>Bacillati</taxon>
        <taxon>Bacillota</taxon>
        <taxon>Bacilli</taxon>
        <taxon>Lactobacillales</taxon>
        <taxon>Enterococcaceae</taxon>
        <taxon>Enterococcus</taxon>
    </lineage>
</organism>
<dbReference type="GO" id="GO:0016616">
    <property type="term" value="F:oxidoreductase activity, acting on the CH-OH group of donors, NAD or NADP as acceptor"/>
    <property type="evidence" value="ECO:0007669"/>
    <property type="project" value="InterPro"/>
</dbReference>
<dbReference type="InterPro" id="IPR036291">
    <property type="entry name" value="NAD(P)-bd_dom_sf"/>
</dbReference>
<dbReference type="AlphaFoldDB" id="A0AAE4L240"/>
<gene>
    <name evidence="7" type="ORF">P7H00_09700</name>
</gene>
<dbReference type="PANTHER" id="PTHR43761">
    <property type="entry name" value="D-ISOMER SPECIFIC 2-HYDROXYACID DEHYDROGENASE FAMILY PROTEIN (AFU_ORTHOLOGUE AFUA_1G13630)"/>
    <property type="match status" value="1"/>
</dbReference>
<feature type="domain" description="D-isomer specific 2-hydroxyacid dehydrogenase catalytic" evidence="5">
    <location>
        <begin position="24"/>
        <end position="320"/>
    </location>
</feature>
<keyword evidence="2 4" id="KW-0560">Oxidoreductase</keyword>
<sequence>MKIVVLDGYALNPGDLSWQGFETFGEMTVYERTSFTDKKEIIERIGEAEVVLTNKTPIDAEVLAAASQVKYIGVMATGYNVVDLDAASKRKIPVTNIPAYGTDAVAQFTFALLLEIVNQVGAHNASVHLGEWQSSVDFTYQKTPLMELQGKTIGLIGYGEIAQATAAIAQAFKLKVIYWNHREKAPQAAWARQVSLTELYQQADIISLHVPQTDETQQMINQTAINQMKDGVILLNSARGGLIDEAAVAEALNAGKIYAAGLDVVSKEPMSGDNPLLKAKNCFITPHIAWRPLETRERLMGIAVDNLAAFLVGQAKNVVNKALTD</sequence>
<evidence type="ECO:0000256" key="3">
    <source>
        <dbReference type="ARBA" id="ARBA00023027"/>
    </source>
</evidence>
<dbReference type="FunFam" id="3.40.50.720:FF:000203">
    <property type="entry name" value="D-3-phosphoglycerate dehydrogenase (SerA)"/>
    <property type="match status" value="1"/>
</dbReference>
<dbReference type="RefSeq" id="WP_311797152.1">
    <property type="nucleotide sequence ID" value="NZ_JARQAI010000014.1"/>
</dbReference>
<dbReference type="InterPro" id="IPR006139">
    <property type="entry name" value="D-isomer_2_OHA_DH_cat_dom"/>
</dbReference>
<evidence type="ECO:0000256" key="2">
    <source>
        <dbReference type="ARBA" id="ARBA00023002"/>
    </source>
</evidence>
<dbReference type="Gene3D" id="3.40.50.720">
    <property type="entry name" value="NAD(P)-binding Rossmann-like Domain"/>
    <property type="match status" value="2"/>
</dbReference>
<dbReference type="EMBL" id="JARQAI010000014">
    <property type="protein sequence ID" value="MDT2737401.1"/>
    <property type="molecule type" value="Genomic_DNA"/>
</dbReference>
<dbReference type="SUPFAM" id="SSF51735">
    <property type="entry name" value="NAD(P)-binding Rossmann-fold domains"/>
    <property type="match status" value="1"/>
</dbReference>
<comment type="caution">
    <text evidence="7">The sequence shown here is derived from an EMBL/GenBank/DDBJ whole genome shotgun (WGS) entry which is preliminary data.</text>
</comment>
<evidence type="ECO:0000259" key="6">
    <source>
        <dbReference type="Pfam" id="PF02826"/>
    </source>
</evidence>
<dbReference type="SUPFAM" id="SSF52283">
    <property type="entry name" value="Formate/glycerate dehydrogenase catalytic domain-like"/>
    <property type="match status" value="1"/>
</dbReference>
<accession>A0AAE4L240</accession>
<evidence type="ECO:0000313" key="7">
    <source>
        <dbReference type="EMBL" id="MDT2737401.1"/>
    </source>
</evidence>
<evidence type="ECO:0000256" key="4">
    <source>
        <dbReference type="RuleBase" id="RU003719"/>
    </source>
</evidence>
<evidence type="ECO:0000259" key="5">
    <source>
        <dbReference type="Pfam" id="PF00389"/>
    </source>
</evidence>